<keyword evidence="2" id="KW-0805">Transcription regulation</keyword>
<proteinExistence type="inferred from homology"/>
<evidence type="ECO:0000256" key="1">
    <source>
        <dbReference type="ARBA" id="ARBA00010641"/>
    </source>
</evidence>
<dbReference type="GO" id="GO:0003677">
    <property type="term" value="F:DNA binding"/>
    <property type="evidence" value="ECO:0007669"/>
    <property type="project" value="InterPro"/>
</dbReference>
<dbReference type="Proteomes" id="UP000295075">
    <property type="component" value="Unassembled WGS sequence"/>
</dbReference>
<evidence type="ECO:0000259" key="7">
    <source>
        <dbReference type="Pfam" id="PF08281"/>
    </source>
</evidence>
<evidence type="ECO:0000256" key="4">
    <source>
        <dbReference type="ARBA" id="ARBA00023163"/>
    </source>
</evidence>
<dbReference type="PANTHER" id="PTHR43133:SF25">
    <property type="entry name" value="RNA POLYMERASE SIGMA FACTOR RFAY-RELATED"/>
    <property type="match status" value="1"/>
</dbReference>
<name>A0A4R4PGN9_9ACTN</name>
<protein>
    <submittedName>
        <fullName evidence="8">Sigma-70 family RNA polymerase sigma factor</fullName>
    </submittedName>
</protein>
<keyword evidence="4" id="KW-0804">Transcription</keyword>
<dbReference type="CDD" id="cd06171">
    <property type="entry name" value="Sigma70_r4"/>
    <property type="match status" value="1"/>
</dbReference>
<keyword evidence="3" id="KW-0731">Sigma factor</keyword>
<dbReference type="InterPro" id="IPR013325">
    <property type="entry name" value="RNA_pol_sigma_r2"/>
</dbReference>
<dbReference type="SUPFAM" id="SSF88946">
    <property type="entry name" value="Sigma2 domain of RNA polymerase sigma factors"/>
    <property type="match status" value="1"/>
</dbReference>
<dbReference type="InterPro" id="IPR036388">
    <property type="entry name" value="WH-like_DNA-bd_sf"/>
</dbReference>
<dbReference type="SUPFAM" id="SSF88659">
    <property type="entry name" value="Sigma3 and sigma4 domains of RNA polymerase sigma factors"/>
    <property type="match status" value="1"/>
</dbReference>
<dbReference type="Pfam" id="PF08281">
    <property type="entry name" value="Sigma70_r4_2"/>
    <property type="match status" value="1"/>
</dbReference>
<dbReference type="InterPro" id="IPR007627">
    <property type="entry name" value="RNA_pol_sigma70_r2"/>
</dbReference>
<dbReference type="GO" id="GO:0016987">
    <property type="term" value="F:sigma factor activity"/>
    <property type="evidence" value="ECO:0007669"/>
    <property type="project" value="UniProtKB-KW"/>
</dbReference>
<dbReference type="GO" id="GO:0006352">
    <property type="term" value="P:DNA-templated transcription initiation"/>
    <property type="evidence" value="ECO:0007669"/>
    <property type="project" value="InterPro"/>
</dbReference>
<feature type="domain" description="RNA polymerase sigma-70 region 2" evidence="6">
    <location>
        <begin position="9"/>
        <end position="74"/>
    </location>
</feature>
<evidence type="ECO:0000256" key="5">
    <source>
        <dbReference type="SAM" id="MobiDB-lite"/>
    </source>
</evidence>
<dbReference type="InterPro" id="IPR014284">
    <property type="entry name" value="RNA_pol_sigma-70_dom"/>
</dbReference>
<dbReference type="NCBIfam" id="TIGR02937">
    <property type="entry name" value="sigma70-ECF"/>
    <property type="match status" value="1"/>
</dbReference>
<evidence type="ECO:0000256" key="3">
    <source>
        <dbReference type="ARBA" id="ARBA00023082"/>
    </source>
</evidence>
<organism evidence="8 9">
    <name type="scientific">Kribbella albertanoniae</name>
    <dbReference type="NCBI Taxonomy" id="1266829"/>
    <lineage>
        <taxon>Bacteria</taxon>
        <taxon>Bacillati</taxon>
        <taxon>Actinomycetota</taxon>
        <taxon>Actinomycetes</taxon>
        <taxon>Propionibacteriales</taxon>
        <taxon>Kribbellaceae</taxon>
        <taxon>Kribbella</taxon>
    </lineage>
</organism>
<feature type="domain" description="RNA polymerase sigma factor 70 region 4 type 2" evidence="7">
    <location>
        <begin position="108"/>
        <end position="158"/>
    </location>
</feature>
<accession>A0A4R4PGN9</accession>
<dbReference type="Gene3D" id="1.10.10.10">
    <property type="entry name" value="Winged helix-like DNA-binding domain superfamily/Winged helix DNA-binding domain"/>
    <property type="match status" value="1"/>
</dbReference>
<sequence length="179" mass="19744">MDDWFAAQVEQHGPDIHAYLSRRTAGGVADDLLGDVWVAAYGGRSGFDPDLGTPRAWLFGVARHVLHGYYRKHRLRSTMARVIGIDRPVDETAAIDSRLDAAALAPQLRTGLRALPAAERELLLLVAWENLSPTEAAQVLGIPAGTARSRLHRARQRMDERLSGSAQVEDETTRQEADR</sequence>
<feature type="region of interest" description="Disordered" evidence="5">
    <location>
        <begin position="150"/>
        <end position="179"/>
    </location>
</feature>
<dbReference type="InterPro" id="IPR039425">
    <property type="entry name" value="RNA_pol_sigma-70-like"/>
</dbReference>
<dbReference type="OrthoDB" id="5518337at2"/>
<dbReference type="InterPro" id="IPR013324">
    <property type="entry name" value="RNA_pol_sigma_r3/r4-like"/>
</dbReference>
<evidence type="ECO:0000259" key="6">
    <source>
        <dbReference type="Pfam" id="PF04542"/>
    </source>
</evidence>
<dbReference type="RefSeq" id="WP_132413845.1">
    <property type="nucleotide sequence ID" value="NZ_SMKA01000231.1"/>
</dbReference>
<dbReference type="Gene3D" id="1.10.1740.10">
    <property type="match status" value="1"/>
</dbReference>
<evidence type="ECO:0000313" key="8">
    <source>
        <dbReference type="EMBL" id="TDC21048.1"/>
    </source>
</evidence>
<dbReference type="EMBL" id="SMKA01000231">
    <property type="protein sequence ID" value="TDC21048.1"/>
    <property type="molecule type" value="Genomic_DNA"/>
</dbReference>
<dbReference type="AlphaFoldDB" id="A0A4R4PGN9"/>
<gene>
    <name evidence="8" type="ORF">E1261_34220</name>
</gene>
<reference evidence="8 9" key="1">
    <citation type="submission" date="2019-03" db="EMBL/GenBank/DDBJ databases">
        <title>Draft genome sequences of novel Actinobacteria.</title>
        <authorList>
            <person name="Sahin N."/>
            <person name="Ay H."/>
            <person name="Saygin H."/>
        </authorList>
    </citation>
    <scope>NUCLEOTIDE SEQUENCE [LARGE SCALE GENOMIC DNA]</scope>
    <source>
        <strain evidence="8 9">JCM 30547</strain>
    </source>
</reference>
<comment type="similarity">
    <text evidence="1">Belongs to the sigma-70 factor family. ECF subfamily.</text>
</comment>
<evidence type="ECO:0000313" key="9">
    <source>
        <dbReference type="Proteomes" id="UP000295075"/>
    </source>
</evidence>
<evidence type="ECO:0000256" key="2">
    <source>
        <dbReference type="ARBA" id="ARBA00023015"/>
    </source>
</evidence>
<dbReference type="Pfam" id="PF04542">
    <property type="entry name" value="Sigma70_r2"/>
    <property type="match status" value="1"/>
</dbReference>
<comment type="caution">
    <text evidence="8">The sequence shown here is derived from an EMBL/GenBank/DDBJ whole genome shotgun (WGS) entry which is preliminary data.</text>
</comment>
<dbReference type="InterPro" id="IPR013249">
    <property type="entry name" value="RNA_pol_sigma70_r4_t2"/>
</dbReference>
<keyword evidence="9" id="KW-1185">Reference proteome</keyword>
<dbReference type="PANTHER" id="PTHR43133">
    <property type="entry name" value="RNA POLYMERASE ECF-TYPE SIGMA FACTO"/>
    <property type="match status" value="1"/>
</dbReference>